<evidence type="ECO:0000313" key="1">
    <source>
        <dbReference type="EMBL" id="RDY14059.1"/>
    </source>
</evidence>
<dbReference type="AlphaFoldDB" id="A0A371IG76"/>
<accession>A0A371IG76</accession>
<comment type="caution">
    <text evidence="1">The sequence shown here is derived from an EMBL/GenBank/DDBJ whole genome shotgun (WGS) entry which is preliminary data.</text>
</comment>
<feature type="non-terminal residue" evidence="1">
    <location>
        <position position="1"/>
    </location>
</feature>
<proteinExistence type="predicted"/>
<reference evidence="1" key="1">
    <citation type="submission" date="2018-05" db="EMBL/GenBank/DDBJ databases">
        <title>Draft genome of Mucuna pruriens seed.</title>
        <authorList>
            <person name="Nnadi N.E."/>
            <person name="Vos R."/>
            <person name="Hasami M.H."/>
            <person name="Devisetty U.K."/>
            <person name="Aguiy J.C."/>
        </authorList>
    </citation>
    <scope>NUCLEOTIDE SEQUENCE [LARGE SCALE GENOMIC DNA]</scope>
    <source>
        <strain evidence="1">JCA_2017</strain>
    </source>
</reference>
<organism evidence="1 2">
    <name type="scientific">Mucuna pruriens</name>
    <name type="common">Velvet bean</name>
    <name type="synonym">Dolichos pruriens</name>
    <dbReference type="NCBI Taxonomy" id="157652"/>
    <lineage>
        <taxon>Eukaryota</taxon>
        <taxon>Viridiplantae</taxon>
        <taxon>Streptophyta</taxon>
        <taxon>Embryophyta</taxon>
        <taxon>Tracheophyta</taxon>
        <taxon>Spermatophyta</taxon>
        <taxon>Magnoliopsida</taxon>
        <taxon>eudicotyledons</taxon>
        <taxon>Gunneridae</taxon>
        <taxon>Pentapetalae</taxon>
        <taxon>rosids</taxon>
        <taxon>fabids</taxon>
        <taxon>Fabales</taxon>
        <taxon>Fabaceae</taxon>
        <taxon>Papilionoideae</taxon>
        <taxon>50 kb inversion clade</taxon>
        <taxon>NPAAA clade</taxon>
        <taxon>indigoferoid/millettioid clade</taxon>
        <taxon>Phaseoleae</taxon>
        <taxon>Mucuna</taxon>
    </lineage>
</organism>
<name>A0A371IG76_MUCPR</name>
<protein>
    <recommendedName>
        <fullName evidence="3">Reverse transcriptase Ty1/copia-type domain-containing protein</fullName>
    </recommendedName>
</protein>
<sequence>MTLITERHFPQLVNSKEEVYMEVPLEFGEKFSTKVCKLKKDLYGLNNHKEPGLRNSPSLLKVKDTLKGKVIIQCFSNMHKIGRSSY</sequence>
<dbReference type="Proteomes" id="UP000257109">
    <property type="component" value="Unassembled WGS sequence"/>
</dbReference>
<dbReference type="EMBL" id="QJKJ01000144">
    <property type="protein sequence ID" value="RDY14059.1"/>
    <property type="molecule type" value="Genomic_DNA"/>
</dbReference>
<keyword evidence="2" id="KW-1185">Reference proteome</keyword>
<evidence type="ECO:0008006" key="3">
    <source>
        <dbReference type="Google" id="ProtNLM"/>
    </source>
</evidence>
<evidence type="ECO:0000313" key="2">
    <source>
        <dbReference type="Proteomes" id="UP000257109"/>
    </source>
</evidence>
<gene>
    <name evidence="1" type="ORF">CR513_00939</name>
</gene>